<evidence type="ECO:0000256" key="3">
    <source>
        <dbReference type="ARBA" id="ARBA00022989"/>
    </source>
</evidence>
<dbReference type="EMBL" id="SCEB01214245">
    <property type="protein sequence ID" value="RXM36438.1"/>
    <property type="molecule type" value="Genomic_DNA"/>
</dbReference>
<dbReference type="GO" id="GO:0004252">
    <property type="term" value="F:serine-type endopeptidase activity"/>
    <property type="evidence" value="ECO:0007669"/>
    <property type="project" value="InterPro"/>
</dbReference>
<gene>
    <name evidence="8" type="ORF">EOD39_3532</name>
</gene>
<organism evidence="8 9">
    <name type="scientific">Acipenser ruthenus</name>
    <name type="common">Sterlet sturgeon</name>
    <dbReference type="NCBI Taxonomy" id="7906"/>
    <lineage>
        <taxon>Eukaryota</taxon>
        <taxon>Metazoa</taxon>
        <taxon>Chordata</taxon>
        <taxon>Craniata</taxon>
        <taxon>Vertebrata</taxon>
        <taxon>Euteleostomi</taxon>
        <taxon>Actinopterygii</taxon>
        <taxon>Chondrostei</taxon>
        <taxon>Acipenseriformes</taxon>
        <taxon>Acipenseridae</taxon>
        <taxon>Acipenser</taxon>
    </lineage>
</organism>
<sequence length="384" mass="43282">MSELAQMQNAYKRTSGWKNKLASSLCTLPMRLWMTVMESFDGIWLGVSLLSWKSKSSTILLELFLEIAMRSRQRGVNLGFLLLISQLFRVGPSNVPPVTLATIGLNIYLFLAPQKQLLDVCISVQNAYIYKDWTRLIFSPFYHADDWHLYFNMVSLLWKGIKLERRLGSPWFAYIIGVFSLLTGVVYIILEMVLTEFTKDPSYIRQCAVGFSGVLFALKVINNHYFPGGVAHVFGFPVANKYACWVELVAIHLVSPGTSFVGHLAGIVVGLLYTKGPLKKIMKICAGYSGLRSSPRRSNAYNSYTLFNQYSPNNTYSASNEAPGYEPYTGGLSEEEQYQAAIRASLNDQGSGHAQRRPNYGFNIPTGPLTQEEIRQRRLNRFEG</sequence>
<evidence type="ECO:0000256" key="2">
    <source>
        <dbReference type="ARBA" id="ARBA00022692"/>
    </source>
</evidence>
<feature type="transmembrane region" description="Helical" evidence="6">
    <location>
        <begin position="225"/>
        <end position="243"/>
    </location>
</feature>
<dbReference type="AlphaFoldDB" id="A0A444UMT2"/>
<evidence type="ECO:0000313" key="9">
    <source>
        <dbReference type="Proteomes" id="UP000289886"/>
    </source>
</evidence>
<evidence type="ECO:0000256" key="5">
    <source>
        <dbReference type="SAM" id="MobiDB-lite"/>
    </source>
</evidence>
<dbReference type="PANTHER" id="PTHR43066">
    <property type="entry name" value="RHOMBOID-RELATED PROTEIN"/>
    <property type="match status" value="1"/>
</dbReference>
<dbReference type="InterPro" id="IPR003903">
    <property type="entry name" value="UIM_dom"/>
</dbReference>
<keyword evidence="2 6" id="KW-0812">Transmembrane</keyword>
<protein>
    <submittedName>
        <fullName evidence="8">Rhomboid-related protein 4</fullName>
    </submittedName>
</protein>
<accession>A0A444UMT2</accession>
<keyword evidence="3 6" id="KW-1133">Transmembrane helix</keyword>
<keyword evidence="4 6" id="KW-0472">Membrane</keyword>
<dbReference type="PANTHER" id="PTHR43066:SF14">
    <property type="entry name" value="RHOMBOID-RELATED PROTEIN 4"/>
    <property type="match status" value="1"/>
</dbReference>
<evidence type="ECO:0000259" key="7">
    <source>
        <dbReference type="Pfam" id="PF01694"/>
    </source>
</evidence>
<evidence type="ECO:0000313" key="8">
    <source>
        <dbReference type="EMBL" id="RXM36438.1"/>
    </source>
</evidence>
<feature type="region of interest" description="Disordered" evidence="5">
    <location>
        <begin position="348"/>
        <end position="370"/>
    </location>
</feature>
<feature type="transmembrane region" description="Helical" evidence="6">
    <location>
        <begin position="249"/>
        <end position="273"/>
    </location>
</feature>
<dbReference type="Pfam" id="PF01694">
    <property type="entry name" value="Rhomboid"/>
    <property type="match status" value="1"/>
</dbReference>
<dbReference type="GO" id="GO:0016020">
    <property type="term" value="C:membrane"/>
    <property type="evidence" value="ECO:0007669"/>
    <property type="project" value="UniProtKB-SubCell"/>
</dbReference>
<dbReference type="InterPro" id="IPR035952">
    <property type="entry name" value="Rhomboid-like_sf"/>
</dbReference>
<name>A0A444UMT2_ACIRT</name>
<dbReference type="InterPro" id="IPR022764">
    <property type="entry name" value="Peptidase_S54_rhomboid_dom"/>
</dbReference>
<proteinExistence type="predicted"/>
<comment type="subcellular location">
    <subcellularLocation>
        <location evidence="1">Membrane</location>
        <topology evidence="1">Multi-pass membrane protein</topology>
    </subcellularLocation>
</comment>
<reference evidence="8 9" key="1">
    <citation type="submission" date="2019-01" db="EMBL/GenBank/DDBJ databases">
        <title>Draft Genome and Complete Hox-Cluster Characterization of the Sterlet Sturgeon (Acipenser ruthenus).</title>
        <authorList>
            <person name="Wei Q."/>
        </authorList>
    </citation>
    <scope>NUCLEOTIDE SEQUENCE [LARGE SCALE GENOMIC DNA]</scope>
    <source>
        <strain evidence="8">WHYD16114868_AA</strain>
        <tissue evidence="8">Blood</tissue>
    </source>
</reference>
<dbReference type="Proteomes" id="UP000289886">
    <property type="component" value="Unassembled WGS sequence"/>
</dbReference>
<dbReference type="FunFam" id="1.20.1540.10:FF:000008">
    <property type="entry name" value="RHOMBOID-like protein 13"/>
    <property type="match status" value="1"/>
</dbReference>
<dbReference type="Gene3D" id="1.20.1540.10">
    <property type="entry name" value="Rhomboid-like"/>
    <property type="match status" value="1"/>
</dbReference>
<evidence type="ECO:0000256" key="1">
    <source>
        <dbReference type="ARBA" id="ARBA00004141"/>
    </source>
</evidence>
<dbReference type="PROSITE" id="PS50330">
    <property type="entry name" value="UIM"/>
    <property type="match status" value="1"/>
</dbReference>
<feature type="domain" description="Peptidase S54 rhomboid" evidence="7">
    <location>
        <begin position="132"/>
        <end position="274"/>
    </location>
</feature>
<feature type="transmembrane region" description="Helical" evidence="6">
    <location>
        <begin position="171"/>
        <end position="190"/>
    </location>
</feature>
<evidence type="ECO:0000256" key="6">
    <source>
        <dbReference type="SAM" id="Phobius"/>
    </source>
</evidence>
<keyword evidence="9" id="KW-1185">Reference proteome</keyword>
<dbReference type="SUPFAM" id="SSF144091">
    <property type="entry name" value="Rhomboid-like"/>
    <property type="match status" value="1"/>
</dbReference>
<evidence type="ECO:0000256" key="4">
    <source>
        <dbReference type="ARBA" id="ARBA00023136"/>
    </source>
</evidence>
<comment type="caution">
    <text evidence="8">The sequence shown here is derived from an EMBL/GenBank/DDBJ whole genome shotgun (WGS) entry which is preliminary data.</text>
</comment>